<organism evidence="1 2">
    <name type="scientific">Penicillium oxalicum (strain 114-2 / CGMCC 5302)</name>
    <name type="common">Penicillium decumbens</name>
    <dbReference type="NCBI Taxonomy" id="933388"/>
    <lineage>
        <taxon>Eukaryota</taxon>
        <taxon>Fungi</taxon>
        <taxon>Dikarya</taxon>
        <taxon>Ascomycota</taxon>
        <taxon>Pezizomycotina</taxon>
        <taxon>Eurotiomycetes</taxon>
        <taxon>Eurotiomycetidae</taxon>
        <taxon>Eurotiales</taxon>
        <taxon>Aspergillaceae</taxon>
        <taxon>Penicillium</taxon>
    </lineage>
</organism>
<accession>S7ZJ52</accession>
<proteinExistence type="predicted"/>
<dbReference type="HOGENOM" id="CLU_3410732_0_0_1"/>
<evidence type="ECO:0000313" key="2">
    <source>
        <dbReference type="Proteomes" id="UP000019376"/>
    </source>
</evidence>
<protein>
    <submittedName>
        <fullName evidence="1">Uncharacterized protein</fullName>
    </submittedName>
</protein>
<gene>
    <name evidence="1" type="ORF">PDE_05255</name>
</gene>
<keyword evidence="2" id="KW-1185">Reference proteome</keyword>
<dbReference type="Proteomes" id="UP000019376">
    <property type="component" value="Unassembled WGS sequence"/>
</dbReference>
<dbReference type="EMBL" id="KB644412">
    <property type="protein sequence ID" value="EPS30304.1"/>
    <property type="molecule type" value="Genomic_DNA"/>
</dbReference>
<reference evidence="1 2" key="1">
    <citation type="journal article" date="2013" name="PLoS ONE">
        <title>Genomic and secretomic analyses reveal unique features of the lignocellulolytic enzyme system of Penicillium decumbens.</title>
        <authorList>
            <person name="Liu G."/>
            <person name="Zhang L."/>
            <person name="Wei X."/>
            <person name="Zou G."/>
            <person name="Qin Y."/>
            <person name="Ma L."/>
            <person name="Li J."/>
            <person name="Zheng H."/>
            <person name="Wang S."/>
            <person name="Wang C."/>
            <person name="Xun L."/>
            <person name="Zhao G.-P."/>
            <person name="Zhou Z."/>
            <person name="Qu Y."/>
        </authorList>
    </citation>
    <scope>NUCLEOTIDE SEQUENCE [LARGE SCALE GENOMIC DNA]</scope>
    <source>
        <strain evidence="2">114-2 / CGMCC 5302</strain>
    </source>
</reference>
<dbReference type="AlphaFoldDB" id="S7ZJ52"/>
<sequence length="29" mass="3162">MTFLPMAKANPGACTIGHTVGFRKEKLQN</sequence>
<name>S7ZJ52_PENO1</name>
<evidence type="ECO:0000313" key="1">
    <source>
        <dbReference type="EMBL" id="EPS30304.1"/>
    </source>
</evidence>